<organism evidence="2 4">
    <name type="scientific">Sphaerobolus stellatus (strain SS14)</name>
    <dbReference type="NCBI Taxonomy" id="990650"/>
    <lineage>
        <taxon>Eukaryota</taxon>
        <taxon>Fungi</taxon>
        <taxon>Dikarya</taxon>
        <taxon>Basidiomycota</taxon>
        <taxon>Agaricomycotina</taxon>
        <taxon>Agaricomycetes</taxon>
        <taxon>Phallomycetidae</taxon>
        <taxon>Geastrales</taxon>
        <taxon>Sphaerobolaceae</taxon>
        <taxon>Sphaerobolus</taxon>
    </lineage>
</organism>
<evidence type="ECO:0000313" key="4">
    <source>
        <dbReference type="Proteomes" id="UP000054279"/>
    </source>
</evidence>
<accession>A0A0C9TN27</accession>
<dbReference type="Proteomes" id="UP000054279">
    <property type="component" value="Unassembled WGS sequence"/>
</dbReference>
<evidence type="ECO:0000313" key="3">
    <source>
        <dbReference type="EMBL" id="KIJ24064.1"/>
    </source>
</evidence>
<proteinExistence type="predicted"/>
<evidence type="ECO:0000256" key="1">
    <source>
        <dbReference type="SAM" id="MobiDB-lite"/>
    </source>
</evidence>
<dbReference type="EMBL" id="KN837734">
    <property type="protein sequence ID" value="KIJ23279.1"/>
    <property type="molecule type" value="Genomic_DNA"/>
</dbReference>
<feature type="compositionally biased region" description="Polar residues" evidence="1">
    <location>
        <begin position="17"/>
        <end position="26"/>
    </location>
</feature>
<evidence type="ECO:0000313" key="2">
    <source>
        <dbReference type="EMBL" id="KIJ23279.1"/>
    </source>
</evidence>
<dbReference type="AlphaFoldDB" id="A0A0C9TN27"/>
<dbReference type="EMBL" id="KN837538">
    <property type="protein sequence ID" value="KIJ24064.1"/>
    <property type="molecule type" value="Genomic_DNA"/>
</dbReference>
<sequence>MSHPPSPLQMSHRRTASTDTDGNVSFVNEEDTNASPTRPRLNESPSRRKIFIRKIRTSIFKRKDEDDDVRTTSSLM</sequence>
<gene>
    <name evidence="3" type="ORF">M422DRAFT_39302</name>
    <name evidence="2" type="ORF">M422DRAFT_39694</name>
</gene>
<reference evidence="2 4" key="1">
    <citation type="submission" date="2014-06" db="EMBL/GenBank/DDBJ databases">
        <title>Evolutionary Origins and Diversification of the Mycorrhizal Mutualists.</title>
        <authorList>
            <consortium name="DOE Joint Genome Institute"/>
            <consortium name="Mycorrhizal Genomics Consortium"/>
            <person name="Kohler A."/>
            <person name="Kuo A."/>
            <person name="Nagy L.G."/>
            <person name="Floudas D."/>
            <person name="Copeland A."/>
            <person name="Barry K.W."/>
            <person name="Cichocki N."/>
            <person name="Veneault-Fourrey C."/>
            <person name="LaButti K."/>
            <person name="Lindquist E.A."/>
            <person name="Lipzen A."/>
            <person name="Lundell T."/>
            <person name="Morin E."/>
            <person name="Murat C."/>
            <person name="Riley R."/>
            <person name="Ohm R."/>
            <person name="Sun H."/>
            <person name="Tunlid A."/>
            <person name="Henrissat B."/>
            <person name="Grigoriev I.V."/>
            <person name="Hibbett D.S."/>
            <person name="Martin F."/>
        </authorList>
    </citation>
    <scope>NUCLEOTIDE SEQUENCE [LARGE SCALE GENOMIC DNA]</scope>
    <source>
        <strain evidence="2 4">SS14</strain>
    </source>
</reference>
<dbReference type="HOGENOM" id="CLU_2656060_0_0_1"/>
<keyword evidence="4" id="KW-1185">Reference proteome</keyword>
<feature type="region of interest" description="Disordered" evidence="1">
    <location>
        <begin position="1"/>
        <end position="47"/>
    </location>
</feature>
<name>A0A0C9TN27_SPHS4</name>
<protein>
    <submittedName>
        <fullName evidence="2">Uncharacterized protein</fullName>
    </submittedName>
</protein>